<evidence type="ECO:0000259" key="3">
    <source>
        <dbReference type="Pfam" id="PF13843"/>
    </source>
</evidence>
<sequence length="473" mass="54573">MERNQQLCNLVHHKNGGNRFWSPASSEEISALIGIIAIMGVDSKPEIADYWSTYQAIRNDYIANVMSRNRYQKLMQYFHCNNPENDPMNIVNDEERRERRKEAPLYKVQPVLDAVFTNSRECYDMHRQVCIDESIVGYKGRYGGLPTVFIQGKPHAKGFKIYALADSKSCYNYRIEIMSMTGSHEKYRRAVSRTRDLCERLIVDIRGCHYVLYTDSYYTSVDMVSYLLENHEIYVVGSVRAGNQRVNRFLRSPDTGRKVAYSLPSPEAIYDYNLYMGGVEKSNQLRSYYTAQRQSKKWWKYIFFYPLDTAICNSWILYKESVDPKKMHKAFQIEVGMALVGGFSSRKQHTRNSEPVISSFKNHHLVHGQRSRGSSCRWCIQLGRKTRKGCPVSTVFRCQECSINLCKGCFLPYHHVATGCPDRPKTTQTSENDLQESRKRWDHGRSDGTAVRGGRGGGRVGTRGRRRGGIRKV</sequence>
<accession>A0ABM0M3C8</accession>
<feature type="domain" description="PiggyBac transposable element-derived protein" evidence="3">
    <location>
        <begin position="264"/>
        <end position="315"/>
    </location>
</feature>
<feature type="compositionally biased region" description="Basic residues" evidence="1">
    <location>
        <begin position="462"/>
        <end position="473"/>
    </location>
</feature>
<feature type="domain" description="PiggyBac transposable element-derived protein" evidence="3">
    <location>
        <begin position="10"/>
        <end position="245"/>
    </location>
</feature>
<dbReference type="InterPro" id="IPR029526">
    <property type="entry name" value="PGBD"/>
</dbReference>
<keyword evidence="4" id="KW-1185">Reference proteome</keyword>
<dbReference type="PANTHER" id="PTHR46599:SF3">
    <property type="entry name" value="PIGGYBAC TRANSPOSABLE ELEMENT-DERIVED PROTEIN 4"/>
    <property type="match status" value="1"/>
</dbReference>
<dbReference type="Pfam" id="PF13842">
    <property type="entry name" value="zf-Tnp_2"/>
    <property type="match status" value="1"/>
</dbReference>
<dbReference type="GeneID" id="102800869"/>
<proteinExistence type="predicted"/>
<reference evidence="5" key="1">
    <citation type="submission" date="2025-08" db="UniProtKB">
        <authorList>
            <consortium name="RefSeq"/>
        </authorList>
    </citation>
    <scope>IDENTIFICATION</scope>
    <source>
        <tissue evidence="5">Testes</tissue>
    </source>
</reference>
<gene>
    <name evidence="5" type="primary">LOC102800869</name>
</gene>
<evidence type="ECO:0000313" key="5">
    <source>
        <dbReference type="RefSeq" id="XP_006814519.1"/>
    </source>
</evidence>
<dbReference type="InterPro" id="IPR032718">
    <property type="entry name" value="PGBD4_Znf_C"/>
</dbReference>
<feature type="compositionally biased region" description="Gly residues" evidence="1">
    <location>
        <begin position="451"/>
        <end position="461"/>
    </location>
</feature>
<feature type="compositionally biased region" description="Basic and acidic residues" evidence="1">
    <location>
        <begin position="435"/>
        <end position="446"/>
    </location>
</feature>
<dbReference type="Pfam" id="PF13843">
    <property type="entry name" value="DDE_Tnp_1_7"/>
    <property type="match status" value="2"/>
</dbReference>
<dbReference type="PANTHER" id="PTHR46599">
    <property type="entry name" value="PIGGYBAC TRANSPOSABLE ELEMENT-DERIVED PROTEIN 4"/>
    <property type="match status" value="1"/>
</dbReference>
<organism evidence="4 5">
    <name type="scientific">Saccoglossus kowalevskii</name>
    <name type="common">Acorn worm</name>
    <dbReference type="NCBI Taxonomy" id="10224"/>
    <lineage>
        <taxon>Eukaryota</taxon>
        <taxon>Metazoa</taxon>
        <taxon>Hemichordata</taxon>
        <taxon>Enteropneusta</taxon>
        <taxon>Harrimaniidae</taxon>
        <taxon>Saccoglossus</taxon>
    </lineage>
</organism>
<protein>
    <submittedName>
        <fullName evidence="5">PiggyBac transposable element-derived protein 4-like</fullName>
    </submittedName>
</protein>
<evidence type="ECO:0000259" key="2">
    <source>
        <dbReference type="Pfam" id="PF13842"/>
    </source>
</evidence>
<feature type="region of interest" description="Disordered" evidence="1">
    <location>
        <begin position="420"/>
        <end position="473"/>
    </location>
</feature>
<name>A0ABM0M3C8_SACKO</name>
<feature type="domain" description="PiggyBac transposable element-derived protein 4 C-terminal zinc-finger" evidence="2">
    <location>
        <begin position="362"/>
        <end position="414"/>
    </location>
</feature>
<evidence type="ECO:0000313" key="4">
    <source>
        <dbReference type="Proteomes" id="UP000694865"/>
    </source>
</evidence>
<dbReference type="Proteomes" id="UP000694865">
    <property type="component" value="Unplaced"/>
</dbReference>
<evidence type="ECO:0000256" key="1">
    <source>
        <dbReference type="SAM" id="MobiDB-lite"/>
    </source>
</evidence>
<dbReference type="RefSeq" id="XP_006814519.1">
    <property type="nucleotide sequence ID" value="XM_006814456.1"/>
</dbReference>